<reference evidence="1 2" key="1">
    <citation type="submission" date="2019-10" db="EMBL/GenBank/DDBJ databases">
        <authorList>
            <person name="Palmer J.M."/>
        </authorList>
    </citation>
    <scope>NUCLEOTIDE SEQUENCE [LARGE SCALE GENOMIC DNA]</scope>
    <source>
        <strain evidence="1 2">TWF506</strain>
    </source>
</reference>
<keyword evidence="2" id="KW-1185">Reference proteome</keyword>
<dbReference type="EMBL" id="JAVHJM010000002">
    <property type="protein sequence ID" value="KAK6518682.1"/>
    <property type="molecule type" value="Genomic_DNA"/>
</dbReference>
<dbReference type="Proteomes" id="UP001307849">
    <property type="component" value="Unassembled WGS sequence"/>
</dbReference>
<evidence type="ECO:0000313" key="1">
    <source>
        <dbReference type="EMBL" id="KAK6518682.1"/>
    </source>
</evidence>
<dbReference type="AlphaFoldDB" id="A0AAN8RX45"/>
<name>A0AAN8RX45_9PEZI</name>
<comment type="caution">
    <text evidence="1">The sequence shown here is derived from an EMBL/GenBank/DDBJ whole genome shotgun (WGS) entry which is preliminary data.</text>
</comment>
<proteinExistence type="predicted"/>
<organism evidence="1 2">
    <name type="scientific">Arthrobotrys conoides</name>
    <dbReference type="NCBI Taxonomy" id="74498"/>
    <lineage>
        <taxon>Eukaryota</taxon>
        <taxon>Fungi</taxon>
        <taxon>Dikarya</taxon>
        <taxon>Ascomycota</taxon>
        <taxon>Pezizomycotina</taxon>
        <taxon>Orbiliomycetes</taxon>
        <taxon>Orbiliales</taxon>
        <taxon>Orbiliaceae</taxon>
        <taxon>Arthrobotrys</taxon>
    </lineage>
</organism>
<sequence length="328" mass="38597">MSLTTLPLELKLQVISYITSTHDVNSLINSCCKFRMIKYSKYWPGIKKTVLNDETRENITAELVTLWKLREAKKVEGYTGFQSIPTTDLETLIISLESPDIDALSTIRKTIKWYIKRFYKPYLREEYPASNPFLPPSSTILKNLERSFSNLWLVIEANSDPIVSYRCANRAPILDWEVYKISQEIYEPASTNKLGRLYGLIEKELVELGEVCKERLVGRYKSKLEFENKYSTEKSFYYWLDSFTKWGLPRLILLTEKLDGVKNALKSSEEERMKFVEDFFGFDILDDSYLYFRQSVPWEKQSMLVNWLSGQTSCCDIRCFSRSMEREW</sequence>
<evidence type="ECO:0000313" key="2">
    <source>
        <dbReference type="Proteomes" id="UP001307849"/>
    </source>
</evidence>
<gene>
    <name evidence="1" type="ORF">TWF506_005819</name>
</gene>
<protein>
    <submittedName>
        <fullName evidence="1">Uncharacterized protein</fullName>
    </submittedName>
</protein>
<accession>A0AAN8RX45</accession>